<evidence type="ECO:0000256" key="1">
    <source>
        <dbReference type="SAM" id="MobiDB-lite"/>
    </source>
</evidence>
<protein>
    <submittedName>
        <fullName evidence="2">Uncharacterized protein</fullName>
    </submittedName>
</protein>
<dbReference type="InParanoid" id="A0A1E1JVF3"/>
<feature type="compositionally biased region" description="Low complexity" evidence="1">
    <location>
        <begin position="119"/>
        <end position="134"/>
    </location>
</feature>
<dbReference type="AlphaFoldDB" id="A0A1E1JVF3"/>
<feature type="compositionally biased region" description="Polar residues" evidence="1">
    <location>
        <begin position="1"/>
        <end position="10"/>
    </location>
</feature>
<dbReference type="EMBL" id="FJUW01000003">
    <property type="protein sequence ID" value="CZS89803.1"/>
    <property type="molecule type" value="Genomic_DNA"/>
</dbReference>
<feature type="region of interest" description="Disordered" evidence="1">
    <location>
        <begin position="1"/>
        <end position="38"/>
    </location>
</feature>
<organism evidence="2 3">
    <name type="scientific">Rhynchosporium graminicola</name>
    <dbReference type="NCBI Taxonomy" id="2792576"/>
    <lineage>
        <taxon>Eukaryota</taxon>
        <taxon>Fungi</taxon>
        <taxon>Dikarya</taxon>
        <taxon>Ascomycota</taxon>
        <taxon>Pezizomycotina</taxon>
        <taxon>Leotiomycetes</taxon>
        <taxon>Helotiales</taxon>
        <taxon>Ploettnerulaceae</taxon>
        <taxon>Rhynchosporium</taxon>
    </lineage>
</organism>
<sequence length="189" mass="21081">MTHSQRTTLEPGSRTEPHPPTNSNRQCQSMPSPFSMPMQARVKIQEAATISSDIDIEVTLSTFQPLKLQPGSPAGQGQPPKLLQRPASRLRHDGGWLDNTWPQNATTFRRLPLERGVQPSPSVSISFSSSTIQTAPAESHPTFRHDRNSQPLPKKTQLRTLSAPRDTARYPSSYRSRRFPALLISCSSW</sequence>
<dbReference type="Proteomes" id="UP000178129">
    <property type="component" value="Unassembled WGS sequence"/>
</dbReference>
<evidence type="ECO:0000313" key="2">
    <source>
        <dbReference type="EMBL" id="CZS89803.1"/>
    </source>
</evidence>
<comment type="caution">
    <text evidence="2">The sequence shown here is derived from an EMBL/GenBank/DDBJ whole genome shotgun (WGS) entry which is preliminary data.</text>
</comment>
<keyword evidence="3" id="KW-1185">Reference proteome</keyword>
<accession>A0A1E1JVF3</accession>
<gene>
    <name evidence="2" type="ORF">RCO7_14165</name>
</gene>
<feature type="compositionally biased region" description="Polar residues" evidence="1">
    <location>
        <begin position="21"/>
        <end position="32"/>
    </location>
</feature>
<evidence type="ECO:0000313" key="3">
    <source>
        <dbReference type="Proteomes" id="UP000178129"/>
    </source>
</evidence>
<reference evidence="3" key="1">
    <citation type="submission" date="2016-03" db="EMBL/GenBank/DDBJ databases">
        <authorList>
            <person name="Ploux O."/>
        </authorList>
    </citation>
    <scope>NUCLEOTIDE SEQUENCE [LARGE SCALE GENOMIC DNA]</scope>
    <source>
        <strain evidence="3">UK7</strain>
    </source>
</reference>
<name>A0A1E1JVF3_9HELO</name>
<proteinExistence type="predicted"/>
<feature type="region of interest" description="Disordered" evidence="1">
    <location>
        <begin position="119"/>
        <end position="172"/>
    </location>
</feature>